<keyword evidence="6" id="KW-0926">Vacuole</keyword>
<feature type="transmembrane region" description="Helical" evidence="14">
    <location>
        <begin position="118"/>
        <end position="136"/>
    </location>
</feature>
<accession>A0AAJ7BPZ0</accession>
<dbReference type="PANTHER" id="PTHR13306:SF6">
    <property type="entry name" value="TRANSMEMBRANE PROTEIN 138"/>
    <property type="match status" value="1"/>
</dbReference>
<evidence type="ECO:0000256" key="11">
    <source>
        <dbReference type="ARBA" id="ARBA00023136"/>
    </source>
</evidence>
<reference evidence="16" key="1">
    <citation type="submission" date="2025-08" db="UniProtKB">
        <authorList>
            <consortium name="RefSeq"/>
        </authorList>
    </citation>
    <scope>IDENTIFICATION</scope>
</reference>
<dbReference type="InterPro" id="IPR024133">
    <property type="entry name" value="TM_138"/>
</dbReference>
<evidence type="ECO:0000256" key="12">
    <source>
        <dbReference type="ARBA" id="ARBA00023180"/>
    </source>
</evidence>
<feature type="transmembrane region" description="Helical" evidence="14">
    <location>
        <begin position="84"/>
        <end position="106"/>
    </location>
</feature>
<keyword evidence="11 14" id="KW-0472">Membrane</keyword>
<feature type="transmembrane region" description="Helical" evidence="14">
    <location>
        <begin position="9"/>
        <end position="32"/>
    </location>
</feature>
<dbReference type="AlphaFoldDB" id="A0AAJ7BPZ0"/>
<dbReference type="Proteomes" id="UP000694920">
    <property type="component" value="Unplaced"/>
</dbReference>
<evidence type="ECO:0000256" key="10">
    <source>
        <dbReference type="ARBA" id="ARBA00023069"/>
    </source>
</evidence>
<evidence type="ECO:0000256" key="7">
    <source>
        <dbReference type="ARBA" id="ARBA00022692"/>
    </source>
</evidence>
<organism evidence="15 16">
    <name type="scientific">Cephus cinctus</name>
    <name type="common">Wheat stem sawfly</name>
    <dbReference type="NCBI Taxonomy" id="211228"/>
    <lineage>
        <taxon>Eukaryota</taxon>
        <taxon>Metazoa</taxon>
        <taxon>Ecdysozoa</taxon>
        <taxon>Arthropoda</taxon>
        <taxon>Hexapoda</taxon>
        <taxon>Insecta</taxon>
        <taxon>Pterygota</taxon>
        <taxon>Neoptera</taxon>
        <taxon>Endopterygota</taxon>
        <taxon>Hymenoptera</taxon>
        <taxon>Cephoidea</taxon>
        <taxon>Cephidae</taxon>
        <taxon>Cephus</taxon>
    </lineage>
</organism>
<dbReference type="GO" id="GO:0030030">
    <property type="term" value="P:cell projection organization"/>
    <property type="evidence" value="ECO:0007669"/>
    <property type="project" value="UniProtKB-KW"/>
</dbReference>
<evidence type="ECO:0000256" key="8">
    <source>
        <dbReference type="ARBA" id="ARBA00022794"/>
    </source>
</evidence>
<evidence type="ECO:0000256" key="9">
    <source>
        <dbReference type="ARBA" id="ARBA00022989"/>
    </source>
</evidence>
<dbReference type="GO" id="GO:0005929">
    <property type="term" value="C:cilium"/>
    <property type="evidence" value="ECO:0007669"/>
    <property type="project" value="UniProtKB-SubCell"/>
</dbReference>
<keyword evidence="12" id="KW-0325">Glycoprotein</keyword>
<evidence type="ECO:0000256" key="1">
    <source>
        <dbReference type="ARBA" id="ARBA00003709"/>
    </source>
</evidence>
<evidence type="ECO:0000256" key="4">
    <source>
        <dbReference type="ARBA" id="ARBA00010572"/>
    </source>
</evidence>
<keyword evidence="15" id="KW-1185">Reference proteome</keyword>
<name>A0AAJ7BPZ0_CEPCN</name>
<keyword evidence="10" id="KW-0969">Cilium</keyword>
<gene>
    <name evidence="16" type="primary">LOC107265978</name>
</gene>
<evidence type="ECO:0000256" key="2">
    <source>
        <dbReference type="ARBA" id="ARBA00004128"/>
    </source>
</evidence>
<protein>
    <recommendedName>
        <fullName evidence="5">Transmembrane protein 138</fullName>
    </recommendedName>
</protein>
<keyword evidence="9 14" id="KW-1133">Transmembrane helix</keyword>
<evidence type="ECO:0000256" key="5">
    <source>
        <dbReference type="ARBA" id="ARBA00014515"/>
    </source>
</evidence>
<dbReference type="Pfam" id="PF14935">
    <property type="entry name" value="TMEM138"/>
    <property type="match status" value="1"/>
</dbReference>
<keyword evidence="7 14" id="KW-0812">Transmembrane</keyword>
<evidence type="ECO:0000256" key="14">
    <source>
        <dbReference type="SAM" id="Phobius"/>
    </source>
</evidence>
<dbReference type="PANTHER" id="PTHR13306">
    <property type="entry name" value="TRANSMEMBRANE PROTEIN 138"/>
    <property type="match status" value="1"/>
</dbReference>
<comment type="subcellular location">
    <subcellularLocation>
        <location evidence="3">Cell projection</location>
        <location evidence="3">Cilium</location>
    </subcellularLocation>
    <subcellularLocation>
        <location evidence="2">Vacuole membrane</location>
        <topology evidence="2">Multi-pass membrane protein</topology>
    </subcellularLocation>
</comment>
<feature type="transmembrane region" description="Helical" evidence="14">
    <location>
        <begin position="52"/>
        <end position="77"/>
    </location>
</feature>
<dbReference type="GO" id="GO:0005774">
    <property type="term" value="C:vacuolar membrane"/>
    <property type="evidence" value="ECO:0007669"/>
    <property type="project" value="UniProtKB-SubCell"/>
</dbReference>
<evidence type="ECO:0000313" key="15">
    <source>
        <dbReference type="Proteomes" id="UP000694920"/>
    </source>
</evidence>
<evidence type="ECO:0000256" key="3">
    <source>
        <dbReference type="ARBA" id="ARBA00004138"/>
    </source>
</evidence>
<sequence>MTILTTKRYCVIVILQSILLIFDISVNSFVSFARRYPLDLLILYVVQDFCHIIALAILLLSFFSTYVFQVGLLELLYTRFRLTLILSVFYIILSIGLHVWHVTIVWHDPFAYYWSKGFHALSAIHKIVAVLYYYFYKRAALKIGDPRFHEGSIWMQKQLSFS</sequence>
<evidence type="ECO:0000256" key="6">
    <source>
        <dbReference type="ARBA" id="ARBA00022554"/>
    </source>
</evidence>
<dbReference type="RefSeq" id="XP_015591469.1">
    <property type="nucleotide sequence ID" value="XM_015735983.2"/>
</dbReference>
<dbReference type="KEGG" id="ccin:107265978"/>
<comment type="similarity">
    <text evidence="4">Belongs to the TMEM138 family.</text>
</comment>
<dbReference type="GeneID" id="107265978"/>
<evidence type="ECO:0000256" key="13">
    <source>
        <dbReference type="ARBA" id="ARBA00023273"/>
    </source>
</evidence>
<evidence type="ECO:0000313" key="16">
    <source>
        <dbReference type="RefSeq" id="XP_015591469.1"/>
    </source>
</evidence>
<proteinExistence type="inferred from homology"/>
<keyword evidence="8" id="KW-0970">Cilium biogenesis/degradation</keyword>
<keyword evidence="13" id="KW-0966">Cell projection</keyword>
<comment type="function">
    <text evidence="1">Required for ciliogenesis.</text>
</comment>